<dbReference type="PROSITE" id="PS51257">
    <property type="entry name" value="PROKAR_LIPOPROTEIN"/>
    <property type="match status" value="1"/>
</dbReference>
<name>A0A1F7XFI9_9BACT</name>
<dbReference type="AlphaFoldDB" id="A0A1F7XFI9"/>
<organism evidence="2 3">
    <name type="scientific">Candidatus Woesebacteria bacterium RBG_16_39_8b</name>
    <dbReference type="NCBI Taxonomy" id="1802482"/>
    <lineage>
        <taxon>Bacteria</taxon>
        <taxon>Candidatus Woeseibacteriota</taxon>
    </lineage>
</organism>
<dbReference type="EMBL" id="MGFU01000009">
    <property type="protein sequence ID" value="OGM13776.1"/>
    <property type="molecule type" value="Genomic_DNA"/>
</dbReference>
<dbReference type="Pfam" id="PF15919">
    <property type="entry name" value="HicB_lk_antitox"/>
    <property type="match status" value="1"/>
</dbReference>
<accession>A0A1F7XFI9</accession>
<reference evidence="2 3" key="1">
    <citation type="journal article" date="2016" name="Nat. Commun.">
        <title>Thousands of microbial genomes shed light on interconnected biogeochemical processes in an aquifer system.</title>
        <authorList>
            <person name="Anantharaman K."/>
            <person name="Brown C.T."/>
            <person name="Hug L.A."/>
            <person name="Sharon I."/>
            <person name="Castelle C.J."/>
            <person name="Probst A.J."/>
            <person name="Thomas B.C."/>
            <person name="Singh A."/>
            <person name="Wilkins M.J."/>
            <person name="Karaoz U."/>
            <person name="Brodie E.L."/>
            <person name="Williams K.H."/>
            <person name="Hubbard S.S."/>
            <person name="Banfield J.F."/>
        </authorList>
    </citation>
    <scope>NUCLEOTIDE SEQUENCE [LARGE SCALE GENOMIC DNA]</scope>
</reference>
<protein>
    <recommendedName>
        <fullName evidence="1">HicB-like antitoxin of toxin-antitoxin system domain-containing protein</fullName>
    </recommendedName>
</protein>
<dbReference type="InterPro" id="IPR051404">
    <property type="entry name" value="TA_system_antitoxin"/>
</dbReference>
<sequence>MPKVLNYRVIVEQDEDGIFVATAPSLQGCYTEGNTFEEVLKNIEDVIKLHIKARKAWGLPLDDSKTEFVGVKDITLNYGSPPHS</sequence>
<gene>
    <name evidence="2" type="ORF">A2V80_03660</name>
</gene>
<dbReference type="PANTHER" id="PTHR34504">
    <property type="entry name" value="ANTITOXIN HICB"/>
    <property type="match status" value="1"/>
</dbReference>
<dbReference type="SUPFAM" id="SSF143100">
    <property type="entry name" value="TTHA1013/TTHA0281-like"/>
    <property type="match status" value="1"/>
</dbReference>
<proteinExistence type="predicted"/>
<evidence type="ECO:0000259" key="1">
    <source>
        <dbReference type="Pfam" id="PF15919"/>
    </source>
</evidence>
<comment type="caution">
    <text evidence="2">The sequence shown here is derived from an EMBL/GenBank/DDBJ whole genome shotgun (WGS) entry which is preliminary data.</text>
</comment>
<evidence type="ECO:0000313" key="2">
    <source>
        <dbReference type="EMBL" id="OGM13776.1"/>
    </source>
</evidence>
<dbReference type="InterPro" id="IPR031807">
    <property type="entry name" value="HicB-like"/>
</dbReference>
<dbReference type="Proteomes" id="UP000179013">
    <property type="component" value="Unassembled WGS sequence"/>
</dbReference>
<dbReference type="InterPro" id="IPR035069">
    <property type="entry name" value="TTHA1013/TTHA0281-like"/>
</dbReference>
<evidence type="ECO:0000313" key="3">
    <source>
        <dbReference type="Proteomes" id="UP000179013"/>
    </source>
</evidence>
<dbReference type="Gene3D" id="3.30.160.250">
    <property type="match status" value="1"/>
</dbReference>
<dbReference type="PANTHER" id="PTHR34504:SF2">
    <property type="entry name" value="UPF0150 PROTEIN SSL0259"/>
    <property type="match status" value="1"/>
</dbReference>
<feature type="domain" description="HicB-like antitoxin of toxin-antitoxin system" evidence="1">
    <location>
        <begin position="7"/>
        <end position="53"/>
    </location>
</feature>